<evidence type="ECO:0000259" key="9">
    <source>
        <dbReference type="PROSITE" id="PS50850"/>
    </source>
</evidence>
<feature type="transmembrane region" description="Helical" evidence="8">
    <location>
        <begin position="363"/>
        <end position="383"/>
    </location>
</feature>
<feature type="transmembrane region" description="Helical" evidence="8">
    <location>
        <begin position="422"/>
        <end position="444"/>
    </location>
</feature>
<dbReference type="OrthoDB" id="6133115at2759"/>
<evidence type="ECO:0000256" key="5">
    <source>
        <dbReference type="ARBA" id="ARBA00022692"/>
    </source>
</evidence>
<evidence type="ECO:0000313" key="10">
    <source>
        <dbReference type="EMBL" id="VEN50041.1"/>
    </source>
</evidence>
<proteinExistence type="predicted"/>
<evidence type="ECO:0000256" key="6">
    <source>
        <dbReference type="ARBA" id="ARBA00022989"/>
    </source>
</evidence>
<feature type="transmembrane region" description="Helical" evidence="8">
    <location>
        <begin position="150"/>
        <end position="173"/>
    </location>
</feature>
<keyword evidence="4" id="KW-0762">Sugar transport</keyword>
<feature type="transmembrane region" description="Helical" evidence="8">
    <location>
        <begin position="117"/>
        <end position="138"/>
    </location>
</feature>
<dbReference type="InterPro" id="IPR050549">
    <property type="entry name" value="MFS_Trehalose_Transporter"/>
</dbReference>
<dbReference type="Proteomes" id="UP000410492">
    <property type="component" value="Unassembled WGS sequence"/>
</dbReference>
<evidence type="ECO:0000313" key="11">
    <source>
        <dbReference type="Proteomes" id="UP000410492"/>
    </source>
</evidence>
<dbReference type="Pfam" id="PF00083">
    <property type="entry name" value="Sugar_tr"/>
    <property type="match status" value="1"/>
</dbReference>
<name>A0A653CQ54_CALMS</name>
<keyword evidence="6 8" id="KW-1133">Transmembrane helix</keyword>
<evidence type="ECO:0000256" key="8">
    <source>
        <dbReference type="SAM" id="Phobius"/>
    </source>
</evidence>
<keyword evidence="2" id="KW-0813">Transport</keyword>
<feature type="transmembrane region" description="Helical" evidence="8">
    <location>
        <begin position="179"/>
        <end position="196"/>
    </location>
</feature>
<evidence type="ECO:0000256" key="2">
    <source>
        <dbReference type="ARBA" id="ARBA00022448"/>
    </source>
</evidence>
<dbReference type="AlphaFoldDB" id="A0A653CQ54"/>
<dbReference type="Gene3D" id="1.20.1250.20">
    <property type="entry name" value="MFS general substrate transporter like domains"/>
    <property type="match status" value="1"/>
</dbReference>
<evidence type="ECO:0000256" key="7">
    <source>
        <dbReference type="ARBA" id="ARBA00023136"/>
    </source>
</evidence>
<dbReference type="EMBL" id="CAACVG010008490">
    <property type="protein sequence ID" value="VEN50041.1"/>
    <property type="molecule type" value="Genomic_DNA"/>
</dbReference>
<feature type="transmembrane region" description="Helical" evidence="8">
    <location>
        <begin position="258"/>
        <end position="280"/>
    </location>
</feature>
<dbReference type="PROSITE" id="PS51257">
    <property type="entry name" value="PROKAR_LIPOPROTEIN"/>
    <property type="match status" value="1"/>
</dbReference>
<dbReference type="InterPro" id="IPR036259">
    <property type="entry name" value="MFS_trans_sf"/>
</dbReference>
<dbReference type="SUPFAM" id="SSF103473">
    <property type="entry name" value="MFS general substrate transporter"/>
    <property type="match status" value="1"/>
</dbReference>
<evidence type="ECO:0000256" key="4">
    <source>
        <dbReference type="ARBA" id="ARBA00022597"/>
    </source>
</evidence>
<evidence type="ECO:0000256" key="1">
    <source>
        <dbReference type="ARBA" id="ARBA00004651"/>
    </source>
</evidence>
<keyword evidence="11" id="KW-1185">Reference proteome</keyword>
<dbReference type="PROSITE" id="PS50850">
    <property type="entry name" value="MFS"/>
    <property type="match status" value="1"/>
</dbReference>
<protein>
    <recommendedName>
        <fullName evidence="9">Major facilitator superfamily (MFS) profile domain-containing protein</fullName>
    </recommendedName>
</protein>
<keyword evidence="3" id="KW-1003">Cell membrane</keyword>
<feature type="transmembrane region" description="Helical" evidence="8">
    <location>
        <begin position="22"/>
        <end position="43"/>
    </location>
</feature>
<dbReference type="PANTHER" id="PTHR48021:SF46">
    <property type="entry name" value="MAJOR FACILITATOR SUPERFAMILY (MFS) PROFILE DOMAIN-CONTAINING PROTEIN"/>
    <property type="match status" value="1"/>
</dbReference>
<gene>
    <name evidence="10" type="ORF">CALMAC_LOCUS10939</name>
</gene>
<dbReference type="InterPro" id="IPR020846">
    <property type="entry name" value="MFS_dom"/>
</dbReference>
<feature type="transmembrane region" description="Helical" evidence="8">
    <location>
        <begin position="395"/>
        <end position="416"/>
    </location>
</feature>
<feature type="transmembrane region" description="Helical" evidence="8">
    <location>
        <begin position="63"/>
        <end position="85"/>
    </location>
</feature>
<dbReference type="PANTHER" id="PTHR48021">
    <property type="match status" value="1"/>
</dbReference>
<keyword evidence="7 8" id="KW-0472">Membrane</keyword>
<dbReference type="InterPro" id="IPR005828">
    <property type="entry name" value="MFS_sugar_transport-like"/>
</dbReference>
<feature type="transmembrane region" description="Helical" evidence="8">
    <location>
        <begin position="92"/>
        <end position="111"/>
    </location>
</feature>
<comment type="subcellular location">
    <subcellularLocation>
        <location evidence="1">Cell membrane</location>
        <topology evidence="1">Multi-pass membrane protein</topology>
    </subcellularLocation>
</comment>
<dbReference type="FunFam" id="1.20.1250.20:FF:000218">
    <property type="entry name" value="facilitated trehalose transporter Tret1"/>
    <property type="match status" value="1"/>
</dbReference>
<accession>A0A653CQ54</accession>
<reference evidence="10 11" key="1">
    <citation type="submission" date="2019-01" db="EMBL/GenBank/DDBJ databases">
        <authorList>
            <person name="Sayadi A."/>
        </authorList>
    </citation>
    <scope>NUCLEOTIDE SEQUENCE [LARGE SCALE GENOMIC DNA]</scope>
</reference>
<dbReference type="GO" id="GO:0022857">
    <property type="term" value="F:transmembrane transporter activity"/>
    <property type="evidence" value="ECO:0007669"/>
    <property type="project" value="InterPro"/>
</dbReference>
<sequence>MVAKCAAQKVEKKDDGKEWPQILAILIGCLMALENGMQFSWTSPFFLQLTKDKENYDITEEHASYFTTLPPIVLVLSCPLFSMLCDKIGRKAALLVGAVPYAMAWILEGFAKNVYLFHVARCLTGIGHSSSYAALSIYIGEIATPKVRSFWGNFFSISLSLGFLIMNLLGTYFDVRQTSYIGLVPLLLFVCTFPLMPESPYYLLMRGKEDEARRSLNRLRRKRDIEPAFLRLKADVARQMSETGTWSELFCITANRRALVAGVLMRFTQQFCLSSALSAYTRYIFEGAGTNADAFTLIYCAIAFIMGVVAGFSIHRFGRRRSFLVSMSLCSSCLLMLSIFYYIEANVPQIDVSSLSWVPLIGMSGYVVFSSFGVINIPTIMLGELFSASIKTKGVSVSLCSLGLLISLTNYLFFWMSTTYGMYFPFLFFSLSSYVFTGLCAFTIPETKGRTLEEIQQILSGNLIARKSLSLFRKSVQNPILEGTKSLA</sequence>
<evidence type="ECO:0000256" key="3">
    <source>
        <dbReference type="ARBA" id="ARBA00022475"/>
    </source>
</evidence>
<feature type="transmembrane region" description="Helical" evidence="8">
    <location>
        <begin position="292"/>
        <end position="312"/>
    </location>
</feature>
<organism evidence="10 11">
    <name type="scientific">Callosobruchus maculatus</name>
    <name type="common">Southern cowpea weevil</name>
    <name type="synonym">Pulse bruchid</name>
    <dbReference type="NCBI Taxonomy" id="64391"/>
    <lineage>
        <taxon>Eukaryota</taxon>
        <taxon>Metazoa</taxon>
        <taxon>Ecdysozoa</taxon>
        <taxon>Arthropoda</taxon>
        <taxon>Hexapoda</taxon>
        <taxon>Insecta</taxon>
        <taxon>Pterygota</taxon>
        <taxon>Neoptera</taxon>
        <taxon>Endopterygota</taxon>
        <taxon>Coleoptera</taxon>
        <taxon>Polyphaga</taxon>
        <taxon>Cucujiformia</taxon>
        <taxon>Chrysomeloidea</taxon>
        <taxon>Chrysomelidae</taxon>
        <taxon>Bruchinae</taxon>
        <taxon>Bruchini</taxon>
        <taxon>Callosobruchus</taxon>
    </lineage>
</organism>
<feature type="domain" description="Major facilitator superfamily (MFS) profile" evidence="9">
    <location>
        <begin position="24"/>
        <end position="448"/>
    </location>
</feature>
<dbReference type="GO" id="GO:0005886">
    <property type="term" value="C:plasma membrane"/>
    <property type="evidence" value="ECO:0007669"/>
    <property type="project" value="UniProtKB-SubCell"/>
</dbReference>
<feature type="transmembrane region" description="Helical" evidence="8">
    <location>
        <begin position="324"/>
        <end position="343"/>
    </location>
</feature>
<keyword evidence="5 8" id="KW-0812">Transmembrane</keyword>